<organism evidence="1 2">
    <name type="scientific">Rubritalea spongiae</name>
    <dbReference type="NCBI Taxonomy" id="430797"/>
    <lineage>
        <taxon>Bacteria</taxon>
        <taxon>Pseudomonadati</taxon>
        <taxon>Verrucomicrobiota</taxon>
        <taxon>Verrucomicrobiia</taxon>
        <taxon>Verrucomicrobiales</taxon>
        <taxon>Rubritaleaceae</taxon>
        <taxon>Rubritalea</taxon>
    </lineage>
</organism>
<sequence length="112" mass="11907">MSGGAEVFEENFDYTGESLFLNACLAEDVCRYVRDLSEDALAELGRFIQGHAEQKSEGIAGLVYSCALVELGERALELVDAPVVDEREALERAEGFDEAMGGSLIDGNGGGA</sequence>
<keyword evidence="2" id="KW-1185">Reference proteome</keyword>
<protein>
    <submittedName>
        <fullName evidence="1">Uncharacterized protein</fullName>
    </submittedName>
</protein>
<name>A0ABW5E4V4_9BACT</name>
<evidence type="ECO:0000313" key="2">
    <source>
        <dbReference type="Proteomes" id="UP001597297"/>
    </source>
</evidence>
<gene>
    <name evidence="1" type="ORF">ACFSQZ_03165</name>
</gene>
<reference evidence="2" key="1">
    <citation type="journal article" date="2019" name="Int. J. Syst. Evol. Microbiol.">
        <title>The Global Catalogue of Microorganisms (GCM) 10K type strain sequencing project: providing services to taxonomists for standard genome sequencing and annotation.</title>
        <authorList>
            <consortium name="The Broad Institute Genomics Platform"/>
            <consortium name="The Broad Institute Genome Sequencing Center for Infectious Disease"/>
            <person name="Wu L."/>
            <person name="Ma J."/>
        </authorList>
    </citation>
    <scope>NUCLEOTIDE SEQUENCE [LARGE SCALE GENOMIC DNA]</scope>
    <source>
        <strain evidence="2">JCM 16545</strain>
    </source>
</reference>
<comment type="caution">
    <text evidence="1">The sequence shown here is derived from an EMBL/GenBank/DDBJ whole genome shotgun (WGS) entry which is preliminary data.</text>
</comment>
<dbReference type="EMBL" id="JBHUJC010000010">
    <property type="protein sequence ID" value="MFD2275459.1"/>
    <property type="molecule type" value="Genomic_DNA"/>
</dbReference>
<dbReference type="Proteomes" id="UP001597297">
    <property type="component" value="Unassembled WGS sequence"/>
</dbReference>
<accession>A0ABW5E4V4</accession>
<proteinExistence type="predicted"/>
<evidence type="ECO:0000313" key="1">
    <source>
        <dbReference type="EMBL" id="MFD2275459.1"/>
    </source>
</evidence>
<dbReference type="RefSeq" id="WP_377092679.1">
    <property type="nucleotide sequence ID" value="NZ_JBHSJM010000001.1"/>
</dbReference>